<feature type="domain" description="FIMAH" evidence="2">
    <location>
        <begin position="68"/>
        <end position="126"/>
    </location>
</feature>
<sequence>MRNPYDLMAFPNVAVFLNTYSYLDVSVAALSRVLTGEVNPSGELPVAIPDQYEIGHGLDYIGNVEHTKDIQTLVDRFKATDDMKKDTARKLTIHLNAVERFEQTGKTDKASKHLTGFQQLIAHDKKEWRYQ</sequence>
<dbReference type="InterPro" id="IPR054470">
    <property type="entry name" value="FIMAH_dom"/>
</dbReference>
<dbReference type="EMBL" id="JAWDIP010000004">
    <property type="protein sequence ID" value="MDY0395869.1"/>
    <property type="molecule type" value="Genomic_DNA"/>
</dbReference>
<reference evidence="3 4" key="1">
    <citation type="submission" date="2023-10" db="EMBL/GenBank/DDBJ databases">
        <title>Virgibacillus halophilus 5B73C genome.</title>
        <authorList>
            <person name="Miliotis G."/>
            <person name="Sengupta P."/>
            <person name="Hameed A."/>
            <person name="Chuvochina M."/>
            <person name="Mcdonagh F."/>
            <person name="Simpson A.C."/>
            <person name="Singh N.K."/>
            <person name="Rekha P.D."/>
            <person name="Raman K."/>
            <person name="Hugenholtz P."/>
            <person name="Venkateswaran K."/>
        </authorList>
    </citation>
    <scope>NUCLEOTIDE SEQUENCE [LARGE SCALE GENOMIC DNA]</scope>
    <source>
        <strain evidence="3 4">5B73C</strain>
    </source>
</reference>
<evidence type="ECO:0000313" key="4">
    <source>
        <dbReference type="Proteomes" id="UP001281447"/>
    </source>
</evidence>
<dbReference type="InterPro" id="IPR036881">
    <property type="entry name" value="Glyco_hydro_3_C_sf"/>
</dbReference>
<protein>
    <recommendedName>
        <fullName evidence="2">FIMAH domain-containing protein</fullName>
    </recommendedName>
</protein>
<evidence type="ECO:0000256" key="1">
    <source>
        <dbReference type="ARBA" id="ARBA00022801"/>
    </source>
</evidence>
<keyword evidence="4" id="KW-1185">Reference proteome</keyword>
<dbReference type="Gene3D" id="3.40.50.1700">
    <property type="entry name" value="Glycoside hydrolase family 3 C-terminal domain"/>
    <property type="match status" value="1"/>
</dbReference>
<dbReference type="SUPFAM" id="SSF52279">
    <property type="entry name" value="Beta-D-glucan exohydrolase, C-terminal domain"/>
    <property type="match status" value="1"/>
</dbReference>
<dbReference type="Pfam" id="PF22888">
    <property type="entry name" value="FIMAH"/>
    <property type="match status" value="1"/>
</dbReference>
<dbReference type="Proteomes" id="UP001281447">
    <property type="component" value="Unassembled WGS sequence"/>
</dbReference>
<comment type="caution">
    <text evidence="3">The sequence shown here is derived from an EMBL/GenBank/DDBJ whole genome shotgun (WGS) entry which is preliminary data.</text>
</comment>
<evidence type="ECO:0000313" key="3">
    <source>
        <dbReference type="EMBL" id="MDY0395869.1"/>
    </source>
</evidence>
<gene>
    <name evidence="3" type="ORF">RWE15_17625</name>
</gene>
<accession>A0ABU5C9G4</accession>
<keyword evidence="1" id="KW-0378">Hydrolase</keyword>
<proteinExistence type="predicted"/>
<organism evidence="3 4">
    <name type="scientific">Tigheibacillus halophilus</name>
    <dbReference type="NCBI Taxonomy" id="361280"/>
    <lineage>
        <taxon>Bacteria</taxon>
        <taxon>Bacillati</taxon>
        <taxon>Bacillota</taxon>
        <taxon>Bacilli</taxon>
        <taxon>Bacillales</taxon>
        <taxon>Bacillaceae</taxon>
        <taxon>Tigheibacillus</taxon>
    </lineage>
</organism>
<name>A0ABU5C9G4_9BACI</name>
<evidence type="ECO:0000259" key="2">
    <source>
        <dbReference type="Pfam" id="PF22888"/>
    </source>
</evidence>